<evidence type="ECO:0000256" key="3">
    <source>
        <dbReference type="ARBA" id="ARBA00022679"/>
    </source>
</evidence>
<keyword evidence="9" id="KW-1185">Reference proteome</keyword>
<dbReference type="Gene3D" id="1.10.600.10">
    <property type="entry name" value="Farnesyl Diphosphate Synthase"/>
    <property type="match status" value="1"/>
</dbReference>
<dbReference type="SFLD" id="SFLDS00005">
    <property type="entry name" value="Isoprenoid_Synthase_Type_I"/>
    <property type="match status" value="1"/>
</dbReference>
<proteinExistence type="inferred from homology"/>
<dbReference type="GO" id="GO:0046872">
    <property type="term" value="F:metal ion binding"/>
    <property type="evidence" value="ECO:0007669"/>
    <property type="project" value="UniProtKB-KW"/>
</dbReference>
<evidence type="ECO:0000256" key="2">
    <source>
        <dbReference type="ARBA" id="ARBA00006706"/>
    </source>
</evidence>
<organism evidence="8 9">
    <name type="scientific">Agromyces agglutinans</name>
    <dbReference type="NCBI Taxonomy" id="2662258"/>
    <lineage>
        <taxon>Bacteria</taxon>
        <taxon>Bacillati</taxon>
        <taxon>Actinomycetota</taxon>
        <taxon>Actinomycetes</taxon>
        <taxon>Micrococcales</taxon>
        <taxon>Microbacteriaceae</taxon>
        <taxon>Agromyces</taxon>
    </lineage>
</organism>
<evidence type="ECO:0000256" key="7">
    <source>
        <dbReference type="SAM" id="MobiDB-lite"/>
    </source>
</evidence>
<dbReference type="Pfam" id="PF00348">
    <property type="entry name" value="polyprenyl_synt"/>
    <property type="match status" value="1"/>
</dbReference>
<evidence type="ECO:0000313" key="8">
    <source>
        <dbReference type="EMBL" id="MRG59612.1"/>
    </source>
</evidence>
<evidence type="ECO:0000256" key="5">
    <source>
        <dbReference type="ARBA" id="ARBA00022842"/>
    </source>
</evidence>
<reference evidence="8 9" key="1">
    <citation type="submission" date="2019-10" db="EMBL/GenBank/DDBJ databases">
        <authorList>
            <person name="Nie G."/>
            <person name="Ming H."/>
            <person name="Yi B."/>
        </authorList>
    </citation>
    <scope>NUCLEOTIDE SEQUENCE [LARGE SCALE GENOMIC DNA]</scope>
    <source>
        <strain evidence="8 9">CFH 90414</strain>
    </source>
</reference>
<dbReference type="GO" id="GO:0004659">
    <property type="term" value="F:prenyltransferase activity"/>
    <property type="evidence" value="ECO:0007669"/>
    <property type="project" value="InterPro"/>
</dbReference>
<dbReference type="EMBL" id="WJIF01000003">
    <property type="protein sequence ID" value="MRG59612.1"/>
    <property type="molecule type" value="Genomic_DNA"/>
</dbReference>
<comment type="cofactor">
    <cofactor evidence="1">
        <name>Mg(2+)</name>
        <dbReference type="ChEBI" id="CHEBI:18420"/>
    </cofactor>
</comment>
<dbReference type="PANTHER" id="PTHR12001">
    <property type="entry name" value="GERANYLGERANYL PYROPHOSPHATE SYNTHASE"/>
    <property type="match status" value="1"/>
</dbReference>
<dbReference type="InterPro" id="IPR008949">
    <property type="entry name" value="Isoprenoid_synthase_dom_sf"/>
</dbReference>
<evidence type="ECO:0000313" key="9">
    <source>
        <dbReference type="Proteomes" id="UP000431080"/>
    </source>
</evidence>
<feature type="compositionally biased region" description="Basic and acidic residues" evidence="7">
    <location>
        <begin position="31"/>
        <end position="42"/>
    </location>
</feature>
<feature type="compositionally biased region" description="Low complexity" evidence="7">
    <location>
        <begin position="14"/>
        <end position="23"/>
    </location>
</feature>
<feature type="compositionally biased region" description="Basic residues" evidence="7">
    <location>
        <begin position="1"/>
        <end position="12"/>
    </location>
</feature>
<dbReference type="SFLD" id="SFLDG01017">
    <property type="entry name" value="Polyprenyl_Transferase_Like"/>
    <property type="match status" value="1"/>
</dbReference>
<keyword evidence="3 6" id="KW-0808">Transferase</keyword>
<protein>
    <submittedName>
        <fullName evidence="8">Polyprenyl synthetase family protein</fullName>
    </submittedName>
</protein>
<evidence type="ECO:0000256" key="4">
    <source>
        <dbReference type="ARBA" id="ARBA00022723"/>
    </source>
</evidence>
<name>A0A6I2F4Q4_9MICO</name>
<sequence length="420" mass="44450">MARPHPGRRRAAPRGEAGRCAGRVASAARPALDRRAGADRPGRLGRVKPSLPVARRGSSLAANLGLSERVFASAADRAMAKAIDAGLERVEQGLVREVGYADPIAAQPARYLLEAGGKRVRPMLTLLTAQLGDGVTDDVVTAAEAIEITHLASLYHDDVMDESERRRGVPSAQTVWGNSVAILTGDLLFARASQLMARLGERAIRMQADTFERLVLGQLHETVGPQPGEDPIAHYIQVLADKTGSLIAAAAQSGIIFSNADPAFQEPIIAFGERIGVAFQLIDDVIDLSPSAAETGKVPGTDLRAGVVTLPLLRLREIAKTDAPAAALLARIERDVMPAEPGSVASDPVDTNTQAARIVPSAATVDAIVADLREHEATRATLAEAHRWARDAVDALAPLPDGPVKKALTRFADTIVERSN</sequence>
<gene>
    <name evidence="8" type="ORF">GE115_06970</name>
</gene>
<dbReference type="AlphaFoldDB" id="A0A6I2F4Q4"/>
<dbReference type="GO" id="GO:0008299">
    <property type="term" value="P:isoprenoid biosynthetic process"/>
    <property type="evidence" value="ECO:0007669"/>
    <property type="project" value="InterPro"/>
</dbReference>
<dbReference type="InterPro" id="IPR000092">
    <property type="entry name" value="Polyprenyl_synt"/>
</dbReference>
<comment type="similarity">
    <text evidence="2 6">Belongs to the FPP/GGPP synthase family.</text>
</comment>
<evidence type="ECO:0000256" key="1">
    <source>
        <dbReference type="ARBA" id="ARBA00001946"/>
    </source>
</evidence>
<dbReference type="SUPFAM" id="SSF48576">
    <property type="entry name" value="Terpenoid synthases"/>
    <property type="match status" value="1"/>
</dbReference>
<keyword evidence="5" id="KW-0460">Magnesium</keyword>
<keyword evidence="4" id="KW-0479">Metal-binding</keyword>
<dbReference type="CDD" id="cd00685">
    <property type="entry name" value="Trans_IPPS_HT"/>
    <property type="match status" value="1"/>
</dbReference>
<evidence type="ECO:0000256" key="6">
    <source>
        <dbReference type="RuleBase" id="RU004466"/>
    </source>
</evidence>
<accession>A0A6I2F4Q4</accession>
<feature type="region of interest" description="Disordered" evidence="7">
    <location>
        <begin position="1"/>
        <end position="50"/>
    </location>
</feature>
<dbReference type="InterPro" id="IPR033749">
    <property type="entry name" value="Polyprenyl_synt_CS"/>
</dbReference>
<dbReference type="PANTHER" id="PTHR12001:SF69">
    <property type="entry name" value="ALL TRANS-POLYPRENYL-DIPHOSPHATE SYNTHASE PDSS1"/>
    <property type="match status" value="1"/>
</dbReference>
<comment type="caution">
    <text evidence="8">The sequence shown here is derived from an EMBL/GenBank/DDBJ whole genome shotgun (WGS) entry which is preliminary data.</text>
</comment>
<dbReference type="PROSITE" id="PS00444">
    <property type="entry name" value="POLYPRENYL_SYNTHASE_2"/>
    <property type="match status" value="1"/>
</dbReference>
<dbReference type="Proteomes" id="UP000431080">
    <property type="component" value="Unassembled WGS sequence"/>
</dbReference>